<evidence type="ECO:0000256" key="7">
    <source>
        <dbReference type="ARBA" id="ARBA00023180"/>
    </source>
</evidence>
<proteinExistence type="inferred from homology"/>
<feature type="region of interest" description="Disordered" evidence="9">
    <location>
        <begin position="490"/>
        <end position="590"/>
    </location>
</feature>
<evidence type="ECO:0000259" key="11">
    <source>
        <dbReference type="Pfam" id="PF06762"/>
    </source>
</evidence>
<evidence type="ECO:0000256" key="3">
    <source>
        <dbReference type="ARBA" id="ARBA00022692"/>
    </source>
</evidence>
<keyword evidence="14" id="KW-1185">Reference proteome</keyword>
<protein>
    <recommendedName>
        <fullName evidence="8">Lipase maturation factor 2</fullName>
    </recommendedName>
</protein>
<evidence type="ECO:0000256" key="5">
    <source>
        <dbReference type="ARBA" id="ARBA00022989"/>
    </source>
</evidence>
<keyword evidence="3 10" id="KW-0812">Transmembrane</keyword>
<keyword evidence="5 10" id="KW-1133">Transmembrane helix</keyword>
<dbReference type="InterPro" id="IPR057433">
    <property type="entry name" value="LMF1/2_C"/>
</dbReference>
<dbReference type="PANTHER" id="PTHR14463:SF5">
    <property type="entry name" value="LIPASE MATURATION FACTOR 2"/>
    <property type="match status" value="1"/>
</dbReference>
<keyword evidence="4" id="KW-0256">Endoplasmic reticulum</keyword>
<evidence type="ECO:0000256" key="1">
    <source>
        <dbReference type="ARBA" id="ARBA00004477"/>
    </source>
</evidence>
<evidence type="ECO:0000256" key="9">
    <source>
        <dbReference type="SAM" id="MobiDB-lite"/>
    </source>
</evidence>
<dbReference type="Pfam" id="PF06762">
    <property type="entry name" value="LMF1"/>
    <property type="match status" value="1"/>
</dbReference>
<evidence type="ECO:0000256" key="6">
    <source>
        <dbReference type="ARBA" id="ARBA00023136"/>
    </source>
</evidence>
<keyword evidence="6 10" id="KW-0472">Membrane</keyword>
<evidence type="ECO:0000256" key="10">
    <source>
        <dbReference type="SAM" id="Phobius"/>
    </source>
</evidence>
<feature type="domain" description="Lipase maturation factor 1/2 N-terminal" evidence="11">
    <location>
        <begin position="35"/>
        <end position="198"/>
    </location>
</feature>
<evidence type="ECO:0000256" key="8">
    <source>
        <dbReference type="ARBA" id="ARBA00040643"/>
    </source>
</evidence>
<reference evidence="13 14" key="1">
    <citation type="submission" date="2024-02" db="EMBL/GenBank/DDBJ databases">
        <authorList>
            <person name="Chen Y."/>
            <person name="Shah S."/>
            <person name="Dougan E. K."/>
            <person name="Thang M."/>
            <person name="Chan C."/>
        </authorList>
    </citation>
    <scope>NUCLEOTIDE SEQUENCE [LARGE SCALE GENOMIC DNA]</scope>
</reference>
<feature type="transmembrane region" description="Helical" evidence="10">
    <location>
        <begin position="155"/>
        <end position="173"/>
    </location>
</feature>
<evidence type="ECO:0000256" key="2">
    <source>
        <dbReference type="ARBA" id="ARBA00005512"/>
    </source>
</evidence>
<accession>A0ABP0R3X0</accession>
<feature type="compositionally biased region" description="Basic and acidic residues" evidence="9">
    <location>
        <begin position="544"/>
        <end position="559"/>
    </location>
</feature>
<keyword evidence="7" id="KW-0325">Glycoprotein</keyword>
<evidence type="ECO:0000256" key="4">
    <source>
        <dbReference type="ARBA" id="ARBA00022824"/>
    </source>
</evidence>
<comment type="similarity">
    <text evidence="2">Belongs to the lipase maturation factor family.</text>
</comment>
<evidence type="ECO:0000259" key="12">
    <source>
        <dbReference type="Pfam" id="PF25179"/>
    </source>
</evidence>
<feature type="transmembrane region" description="Helical" evidence="10">
    <location>
        <begin position="6"/>
        <end position="24"/>
    </location>
</feature>
<sequence length="637" mass="71147">MCVLPHHPWSALAVCGMLIWLSRIYRGFMTVDFLRFQWDVLALEAGGLAVLASLAAVPTSANMQLFCSAMAMHGFTLLCFKLMWGSCLCKLLSNCPEWNFGTAMQYHHRTTCLPKPWARTLHRWSGSSQASSIQGLLTLWVEGPLSLLSLTGWPLARAISCVLWCGLMIGIAVSGNYGFFNALTCVIATALLDDSQLAWLGLRVTSPGPTASPTVGFIRDWLGFGTFTFTVAAWALYTAGTVATLHTICRADAAPVWCRWAEKWLSSHGLAGRYGLFARMTTTRDEVIIKELHRLPKALAESAIQDGLAKPAAGEVGKFWVELALPYKPGPLNRAPPVLFTHMPRLDWQMWFVSLTWARFDERPLWFDRFLTALQNRNPDIIKLVEHHGQHPVQSRTLRQKPEKIQVTLEDYQYNDPTREAKAAPDGECAQWLMGDIHDWASCRCQLCLASQRLLLLVCNEKLGEAFSRACVRKLREVYIELLDEAESKSKEGVGRATYSTPAFKEDTASKGTATPSGAKDTKSQPSVKSERSEEEEDTSAAGGHREGEEEKVEEERLVRLPQILNTKVPQRLHQSHHVSPESDLRPGHRGLILPPDEQLRRHQAGLHQGPPCQYQRFCMAQLLSSEVLKRLPGNGL</sequence>
<gene>
    <name evidence="13" type="ORF">SCF082_LOCUS44757</name>
</gene>
<evidence type="ECO:0000313" key="14">
    <source>
        <dbReference type="Proteomes" id="UP001642464"/>
    </source>
</evidence>
<comment type="subcellular location">
    <subcellularLocation>
        <location evidence="1">Endoplasmic reticulum membrane</location>
        <topology evidence="1">Multi-pass membrane protein</topology>
    </subcellularLocation>
</comment>
<dbReference type="InterPro" id="IPR057434">
    <property type="entry name" value="LMF1/2_N"/>
</dbReference>
<organism evidence="13 14">
    <name type="scientific">Durusdinium trenchii</name>
    <dbReference type="NCBI Taxonomy" id="1381693"/>
    <lineage>
        <taxon>Eukaryota</taxon>
        <taxon>Sar</taxon>
        <taxon>Alveolata</taxon>
        <taxon>Dinophyceae</taxon>
        <taxon>Suessiales</taxon>
        <taxon>Symbiodiniaceae</taxon>
        <taxon>Durusdinium</taxon>
    </lineage>
</organism>
<dbReference type="Pfam" id="PF25179">
    <property type="entry name" value="LMF1_C"/>
    <property type="match status" value="1"/>
</dbReference>
<dbReference type="EMBL" id="CAXAMM010040762">
    <property type="protein sequence ID" value="CAK9095266.1"/>
    <property type="molecule type" value="Genomic_DNA"/>
</dbReference>
<evidence type="ECO:0000313" key="13">
    <source>
        <dbReference type="EMBL" id="CAK9095266.1"/>
    </source>
</evidence>
<feature type="transmembrane region" description="Helical" evidence="10">
    <location>
        <begin position="221"/>
        <end position="240"/>
    </location>
</feature>
<feature type="domain" description="Lipase maturation factor 1/2 C-terminal" evidence="12">
    <location>
        <begin position="271"/>
        <end position="421"/>
    </location>
</feature>
<feature type="transmembrane region" description="Helical" evidence="10">
    <location>
        <begin position="36"/>
        <end position="57"/>
    </location>
</feature>
<dbReference type="InterPro" id="IPR009613">
    <property type="entry name" value="LMF"/>
</dbReference>
<name>A0ABP0R3X0_9DINO</name>
<comment type="caution">
    <text evidence="13">The sequence shown here is derived from an EMBL/GenBank/DDBJ whole genome shotgun (WGS) entry which is preliminary data.</text>
</comment>
<dbReference type="Proteomes" id="UP001642464">
    <property type="component" value="Unassembled WGS sequence"/>
</dbReference>
<dbReference type="PANTHER" id="PTHR14463">
    <property type="entry name" value="LIPASE MATURATION FACTOR"/>
    <property type="match status" value="1"/>
</dbReference>